<evidence type="ECO:0000313" key="1">
    <source>
        <dbReference type="EMBL" id="GEM90386.1"/>
    </source>
</evidence>
<dbReference type="RefSeq" id="WP_147148080.1">
    <property type="nucleotide sequence ID" value="NZ_BJXN01000013.1"/>
</dbReference>
<organism evidence="1 2">
    <name type="scientific">Oceanithermus desulfurans NBRC 100063</name>
    <dbReference type="NCBI Taxonomy" id="1227550"/>
    <lineage>
        <taxon>Bacteria</taxon>
        <taxon>Thermotogati</taxon>
        <taxon>Deinococcota</taxon>
        <taxon>Deinococci</taxon>
        <taxon>Thermales</taxon>
        <taxon>Thermaceae</taxon>
        <taxon>Oceanithermus</taxon>
    </lineage>
</organism>
<accession>A0A511RNK3</accession>
<evidence type="ECO:0000313" key="2">
    <source>
        <dbReference type="Proteomes" id="UP000321827"/>
    </source>
</evidence>
<name>A0A511RNK3_9DEIN</name>
<gene>
    <name evidence="1" type="ORF">ODE01S_18200</name>
</gene>
<dbReference type="OrthoDB" id="9821379at2"/>
<dbReference type="AlphaFoldDB" id="A0A511RNK3"/>
<reference evidence="1 2" key="1">
    <citation type="submission" date="2019-07" db="EMBL/GenBank/DDBJ databases">
        <title>Whole genome shotgun sequence of Oceanithermus desulfurans NBRC 100063.</title>
        <authorList>
            <person name="Hosoyama A."/>
            <person name="Uohara A."/>
            <person name="Ohji S."/>
            <person name="Ichikawa N."/>
        </authorList>
    </citation>
    <scope>NUCLEOTIDE SEQUENCE [LARGE SCALE GENOMIC DNA]</scope>
    <source>
        <strain evidence="1 2">NBRC 100063</strain>
    </source>
</reference>
<protein>
    <submittedName>
        <fullName evidence="1">Uncharacterized protein</fullName>
    </submittedName>
</protein>
<comment type="caution">
    <text evidence="1">The sequence shown here is derived from an EMBL/GenBank/DDBJ whole genome shotgun (WGS) entry which is preliminary data.</text>
</comment>
<proteinExistence type="predicted"/>
<dbReference type="Proteomes" id="UP000321827">
    <property type="component" value="Unassembled WGS sequence"/>
</dbReference>
<dbReference type="EMBL" id="BJXN01000013">
    <property type="protein sequence ID" value="GEM90386.1"/>
    <property type="molecule type" value="Genomic_DNA"/>
</dbReference>
<sequence>MRGFLLLYAHQDLSGLPALTAHASAAAMESVVFLDAPLPAFSARALAPQVELLTTPRPRGPIVALRALLRFARLRSQPDDVFVFAPASARLSASELSELVTLLRASEDLVVLGIGRGNALAPWFWPLRLGVGARPATPRAAWVYPETLMAHLLAVRAAHLKRLALFDPVLVREHSAAPVVDLALNLRRFGLTRMRYRLQDAVRSWAGPVGYVEAMRQGARSLVFHRNQPDLPLYEGALLRALEHATRRLPQVRLFDEAVKFLHATPHMEPLAPATLLPLALKRLLARGYVEGDRFGYALGMQAWSDLIF</sequence>